<evidence type="ECO:0000256" key="1">
    <source>
        <dbReference type="SAM" id="MobiDB-lite"/>
    </source>
</evidence>
<protein>
    <submittedName>
        <fullName evidence="2">Uncharacterized protein</fullName>
    </submittedName>
</protein>
<dbReference type="EMBL" id="JAUUTY010000001">
    <property type="protein sequence ID" value="KAK1692598.1"/>
    <property type="molecule type" value="Genomic_DNA"/>
</dbReference>
<accession>A0AAD8X0T5</accession>
<organism evidence="2 3">
    <name type="scientific">Lolium multiflorum</name>
    <name type="common">Italian ryegrass</name>
    <name type="synonym">Lolium perenne subsp. multiflorum</name>
    <dbReference type="NCBI Taxonomy" id="4521"/>
    <lineage>
        <taxon>Eukaryota</taxon>
        <taxon>Viridiplantae</taxon>
        <taxon>Streptophyta</taxon>
        <taxon>Embryophyta</taxon>
        <taxon>Tracheophyta</taxon>
        <taxon>Spermatophyta</taxon>
        <taxon>Magnoliopsida</taxon>
        <taxon>Liliopsida</taxon>
        <taxon>Poales</taxon>
        <taxon>Poaceae</taxon>
        <taxon>BOP clade</taxon>
        <taxon>Pooideae</taxon>
        <taxon>Poodae</taxon>
        <taxon>Poeae</taxon>
        <taxon>Poeae Chloroplast Group 2 (Poeae type)</taxon>
        <taxon>Loliodinae</taxon>
        <taxon>Loliinae</taxon>
        <taxon>Lolium</taxon>
    </lineage>
</organism>
<evidence type="ECO:0000313" key="3">
    <source>
        <dbReference type="Proteomes" id="UP001231189"/>
    </source>
</evidence>
<dbReference type="AlphaFoldDB" id="A0AAD8X0T5"/>
<feature type="region of interest" description="Disordered" evidence="1">
    <location>
        <begin position="1"/>
        <end position="65"/>
    </location>
</feature>
<gene>
    <name evidence="2" type="ORF">QYE76_009295</name>
</gene>
<keyword evidence="3" id="KW-1185">Reference proteome</keyword>
<dbReference type="Proteomes" id="UP001231189">
    <property type="component" value="Unassembled WGS sequence"/>
</dbReference>
<feature type="compositionally biased region" description="Basic residues" evidence="1">
    <location>
        <begin position="36"/>
        <end position="47"/>
    </location>
</feature>
<feature type="compositionally biased region" description="Low complexity" evidence="1">
    <location>
        <begin position="7"/>
        <end position="25"/>
    </location>
</feature>
<evidence type="ECO:0000313" key="2">
    <source>
        <dbReference type="EMBL" id="KAK1692598.1"/>
    </source>
</evidence>
<comment type="caution">
    <text evidence="2">The sequence shown here is derived from an EMBL/GenBank/DDBJ whole genome shotgun (WGS) entry which is preliminary data.</text>
</comment>
<sequence length="118" mass="12552">MVKKKSVTTTASSTSGGAATKSSSTLPKGSASSVPLRRRRRQARQARRLAPTVTKRDEKRSRSLGLISSDEGNVILPEAANIPADALDKVPNNSPSNGLSMALASQQLTDVYFPLLFL</sequence>
<proteinExistence type="predicted"/>
<name>A0AAD8X0T5_LOLMU</name>
<reference evidence="2" key="1">
    <citation type="submission" date="2023-07" db="EMBL/GenBank/DDBJ databases">
        <title>A chromosome-level genome assembly of Lolium multiflorum.</title>
        <authorList>
            <person name="Chen Y."/>
            <person name="Copetti D."/>
            <person name="Kolliker R."/>
            <person name="Studer B."/>
        </authorList>
    </citation>
    <scope>NUCLEOTIDE SEQUENCE</scope>
    <source>
        <strain evidence="2">02402/16</strain>
        <tissue evidence="2">Leaf</tissue>
    </source>
</reference>